<evidence type="ECO:0000313" key="3">
    <source>
        <dbReference type="EMBL" id="NYG59970.1"/>
    </source>
</evidence>
<dbReference type="GO" id="GO:0016829">
    <property type="term" value="F:lyase activity"/>
    <property type="evidence" value="ECO:0007669"/>
    <property type="project" value="UniProtKB-KW"/>
</dbReference>
<reference evidence="3 4" key="1">
    <citation type="submission" date="2020-07" db="EMBL/GenBank/DDBJ databases">
        <title>Sequencing the genomes of 1000 actinobacteria strains.</title>
        <authorList>
            <person name="Klenk H.-P."/>
        </authorList>
    </citation>
    <scope>NUCLEOTIDE SEQUENCE [LARGE SCALE GENOMIC DNA]</scope>
    <source>
        <strain evidence="3 4">DSM 23819</strain>
    </source>
</reference>
<sequence>MNRPRLVTVAHGTRVAVGNRVARAVTGLAGRRLGVPAHTSYVELCRPLLADVLAEEPGPAIVVPLLLSTGHHARHDLPASLARAPHPVVLAGPLGPHPLLAEVLVRRLLGAGARPGEPVVLSAAGSNDPAAMADLTEAAHLLDRRWDAPVRLATLTGPGSGLEEVIAEARQDGPVAVAPYLLATGHFHKQTLIRAGEAGARLVSGVIGPDPLVAELVARRYLAAANLHVLCREPAVVARRTVSC</sequence>
<dbReference type="AlphaFoldDB" id="A0A7Y9UW08"/>
<dbReference type="GO" id="GO:0046872">
    <property type="term" value="F:metal ion binding"/>
    <property type="evidence" value="ECO:0007669"/>
    <property type="project" value="UniProtKB-KW"/>
</dbReference>
<dbReference type="CDD" id="cd03416">
    <property type="entry name" value="CbiX_SirB_N"/>
    <property type="match status" value="1"/>
</dbReference>
<dbReference type="Proteomes" id="UP000540656">
    <property type="component" value="Unassembled WGS sequence"/>
</dbReference>
<keyword evidence="4" id="KW-1185">Reference proteome</keyword>
<protein>
    <submittedName>
        <fullName evidence="3">Sirohydrochlorin ferrochelatase</fullName>
    </submittedName>
</protein>
<keyword evidence="1" id="KW-0479">Metal-binding</keyword>
<keyword evidence="2" id="KW-0456">Lyase</keyword>
<comment type="caution">
    <text evidence="3">The sequence shown here is derived from an EMBL/GenBank/DDBJ whole genome shotgun (WGS) entry which is preliminary data.</text>
</comment>
<dbReference type="SUPFAM" id="SSF53800">
    <property type="entry name" value="Chelatase"/>
    <property type="match status" value="1"/>
</dbReference>
<dbReference type="RefSeq" id="WP_179502963.1">
    <property type="nucleotide sequence ID" value="NZ_JACCAA010000001.1"/>
</dbReference>
<dbReference type="PANTHER" id="PTHR33542">
    <property type="entry name" value="SIROHYDROCHLORIN FERROCHELATASE, CHLOROPLASTIC"/>
    <property type="match status" value="1"/>
</dbReference>
<dbReference type="EMBL" id="JACCAA010000001">
    <property type="protein sequence ID" value="NYG59970.1"/>
    <property type="molecule type" value="Genomic_DNA"/>
</dbReference>
<dbReference type="Pfam" id="PF01903">
    <property type="entry name" value="CbiX"/>
    <property type="match status" value="2"/>
</dbReference>
<evidence type="ECO:0000313" key="4">
    <source>
        <dbReference type="Proteomes" id="UP000540656"/>
    </source>
</evidence>
<dbReference type="PANTHER" id="PTHR33542:SF5">
    <property type="entry name" value="FERROCHELATASE CHE1"/>
    <property type="match status" value="1"/>
</dbReference>
<evidence type="ECO:0000256" key="2">
    <source>
        <dbReference type="ARBA" id="ARBA00023239"/>
    </source>
</evidence>
<name>A0A7Y9UW08_9ACTN</name>
<evidence type="ECO:0000256" key="1">
    <source>
        <dbReference type="ARBA" id="ARBA00022723"/>
    </source>
</evidence>
<accession>A0A7Y9UW08</accession>
<proteinExistence type="predicted"/>
<dbReference type="InterPro" id="IPR002762">
    <property type="entry name" value="CbiX-like"/>
</dbReference>
<dbReference type="Gene3D" id="3.40.50.1400">
    <property type="match status" value="2"/>
</dbReference>
<dbReference type="InterPro" id="IPR050963">
    <property type="entry name" value="Sirohydro_Cobaltochel/CbiX"/>
</dbReference>
<organism evidence="3 4">
    <name type="scientific">Nocardioides daedukensis</name>
    <dbReference type="NCBI Taxonomy" id="634462"/>
    <lineage>
        <taxon>Bacteria</taxon>
        <taxon>Bacillati</taxon>
        <taxon>Actinomycetota</taxon>
        <taxon>Actinomycetes</taxon>
        <taxon>Propionibacteriales</taxon>
        <taxon>Nocardioidaceae</taxon>
        <taxon>Nocardioides</taxon>
    </lineage>
</organism>
<gene>
    <name evidence="3" type="ORF">BJ980_002893</name>
</gene>